<dbReference type="KEGG" id="cmd:B841_11640"/>
<organism evidence="1 2">
    <name type="scientific">Corynebacterium maris DSM 45190</name>
    <dbReference type="NCBI Taxonomy" id="1224163"/>
    <lineage>
        <taxon>Bacteria</taxon>
        <taxon>Bacillati</taxon>
        <taxon>Actinomycetota</taxon>
        <taxon>Actinomycetes</taxon>
        <taxon>Mycobacteriales</taxon>
        <taxon>Corynebacteriaceae</taxon>
        <taxon>Corynebacterium</taxon>
    </lineage>
</organism>
<dbReference type="Proteomes" id="UP000015388">
    <property type="component" value="Chromosome"/>
</dbReference>
<evidence type="ECO:0000313" key="1">
    <source>
        <dbReference type="EMBL" id="AGS35800.1"/>
    </source>
</evidence>
<dbReference type="InterPro" id="IPR025361">
    <property type="entry name" value="DUF4265"/>
</dbReference>
<protein>
    <recommendedName>
        <fullName evidence="3">DUF4265 domain-containing protein</fullName>
    </recommendedName>
</protein>
<dbReference type="Pfam" id="PF14085">
    <property type="entry name" value="DUF4265"/>
    <property type="match status" value="1"/>
</dbReference>
<gene>
    <name evidence="1" type="ORF">B841_11640</name>
</gene>
<accession>S5T589</accession>
<name>S5T589_9CORY</name>
<dbReference type="HOGENOM" id="CLU_1924056_0_0_11"/>
<proteinExistence type="predicted"/>
<evidence type="ECO:0000313" key="2">
    <source>
        <dbReference type="Proteomes" id="UP000015388"/>
    </source>
</evidence>
<dbReference type="AlphaFoldDB" id="S5T589"/>
<dbReference type="PATRIC" id="fig|1224163.3.peg.2349"/>
<evidence type="ECO:0008006" key="3">
    <source>
        <dbReference type="Google" id="ProtNLM"/>
    </source>
</evidence>
<dbReference type="EMBL" id="CP003924">
    <property type="protein sequence ID" value="AGS35800.1"/>
    <property type="molecule type" value="Genomic_DNA"/>
</dbReference>
<dbReference type="STRING" id="1224163.B841_11640"/>
<reference evidence="1 2" key="1">
    <citation type="submission" date="2012-11" db="EMBL/GenBank/DDBJ databases">
        <title>The complete genome sequence of Corynebacterium maris Coryn-1 (=DSM 45190).</title>
        <authorList>
            <person name="Schaffert L."/>
            <person name="Albersmeier A."/>
            <person name="Kalinowski J."/>
            <person name="Ruckert C."/>
        </authorList>
    </citation>
    <scope>NUCLEOTIDE SEQUENCE [LARGE SCALE GENOMIC DNA]</scope>
    <source>
        <strain evidence="2">Coryn-1</strain>
    </source>
</reference>
<dbReference type="eggNOG" id="ENOG5031J19">
    <property type="taxonomic scope" value="Bacteria"/>
</dbReference>
<sequence>MPGVDTEELAADDLGEGQFVIRSIPFVDTHLALGDIVACVRVDGRWCVDSVTARGGNSTLRVLPGAVDVVSPLEQLGCRVETGPAGLIAVNVGPDAPVSGIGEWLTGLAAEGLIDVSPGYLASRE</sequence>
<keyword evidence="2" id="KW-1185">Reference proteome</keyword>